<protein>
    <recommendedName>
        <fullName evidence="2">DUF4283 domain-containing protein</fullName>
    </recommendedName>
</protein>
<name>A0ABR2ES83_9ROSI</name>
<dbReference type="InterPro" id="IPR025558">
    <property type="entry name" value="DUF4283"/>
</dbReference>
<dbReference type="EMBL" id="JBBPBM010000010">
    <property type="protein sequence ID" value="KAK8564725.1"/>
    <property type="molecule type" value="Genomic_DNA"/>
</dbReference>
<comment type="caution">
    <text evidence="3">The sequence shown here is derived from an EMBL/GenBank/DDBJ whole genome shotgun (WGS) entry which is preliminary data.</text>
</comment>
<dbReference type="InterPro" id="IPR040256">
    <property type="entry name" value="At4g02000-like"/>
</dbReference>
<feature type="region of interest" description="Disordered" evidence="1">
    <location>
        <begin position="1"/>
        <end position="33"/>
    </location>
</feature>
<dbReference type="Pfam" id="PF14111">
    <property type="entry name" value="DUF4283"/>
    <property type="match status" value="1"/>
</dbReference>
<dbReference type="PANTHER" id="PTHR31286">
    <property type="entry name" value="GLYCINE-RICH CELL WALL STRUCTURAL PROTEIN 1.8-LIKE"/>
    <property type="match status" value="1"/>
</dbReference>
<dbReference type="Proteomes" id="UP001472677">
    <property type="component" value="Unassembled WGS sequence"/>
</dbReference>
<dbReference type="PANTHER" id="PTHR31286:SF173">
    <property type="entry name" value="DUF4283 DOMAIN-CONTAINING PROTEIN"/>
    <property type="match status" value="1"/>
</dbReference>
<organism evidence="3 4">
    <name type="scientific">Hibiscus sabdariffa</name>
    <name type="common">roselle</name>
    <dbReference type="NCBI Taxonomy" id="183260"/>
    <lineage>
        <taxon>Eukaryota</taxon>
        <taxon>Viridiplantae</taxon>
        <taxon>Streptophyta</taxon>
        <taxon>Embryophyta</taxon>
        <taxon>Tracheophyta</taxon>
        <taxon>Spermatophyta</taxon>
        <taxon>Magnoliopsida</taxon>
        <taxon>eudicotyledons</taxon>
        <taxon>Gunneridae</taxon>
        <taxon>Pentapetalae</taxon>
        <taxon>rosids</taxon>
        <taxon>malvids</taxon>
        <taxon>Malvales</taxon>
        <taxon>Malvaceae</taxon>
        <taxon>Malvoideae</taxon>
        <taxon>Hibiscus</taxon>
    </lineage>
</organism>
<keyword evidence="4" id="KW-1185">Reference proteome</keyword>
<gene>
    <name evidence="3" type="ORF">V6N12_058308</name>
</gene>
<evidence type="ECO:0000259" key="2">
    <source>
        <dbReference type="Pfam" id="PF14111"/>
    </source>
</evidence>
<reference evidence="3 4" key="1">
    <citation type="journal article" date="2024" name="G3 (Bethesda)">
        <title>Genome assembly of Hibiscus sabdariffa L. provides insights into metabolisms of medicinal natural products.</title>
        <authorList>
            <person name="Kim T."/>
        </authorList>
    </citation>
    <scope>NUCLEOTIDE SEQUENCE [LARGE SCALE GENOMIC DNA]</scope>
    <source>
        <strain evidence="3">TK-2024</strain>
        <tissue evidence="3">Old leaves</tissue>
    </source>
</reference>
<accession>A0ABR2ES83</accession>
<evidence type="ECO:0000313" key="4">
    <source>
        <dbReference type="Proteomes" id="UP001472677"/>
    </source>
</evidence>
<proteinExistence type="predicted"/>
<feature type="domain" description="DUF4283" evidence="2">
    <location>
        <begin position="126"/>
        <end position="205"/>
    </location>
</feature>
<sequence>MKNPSHSPDENLRNKKPRQHDEEPPDDWPSDMEVNISVPAANLIVIDPTSPRNVEEGNDKTHPFQNLLPSYKDTLIGKPIALSPDDEEILDEKDIEILEDDVTLSTTNGVISIDFSTRVHDLAVKSLRDTVVIKLLGRRIGYNTLRTHLYELWKPSQPFRLMDIENDYFLVTLRSQVDYMKIISGGSWIIFSHYLIVEPWTTKFYTSQPHPNRVVAWIRLPGLPVLLYKKSFITEICKCVGPVIKLTIKLKVDVADVSLT</sequence>
<evidence type="ECO:0000256" key="1">
    <source>
        <dbReference type="SAM" id="MobiDB-lite"/>
    </source>
</evidence>
<evidence type="ECO:0000313" key="3">
    <source>
        <dbReference type="EMBL" id="KAK8564725.1"/>
    </source>
</evidence>